<dbReference type="RefSeq" id="XP_025354024.1">
    <property type="nucleotide sequence ID" value="XM_025501825.1"/>
</dbReference>
<dbReference type="OrthoDB" id="10044044at2759"/>
<evidence type="ECO:0000313" key="4">
    <source>
        <dbReference type="Proteomes" id="UP000245771"/>
    </source>
</evidence>
<reference evidence="3 4" key="1">
    <citation type="journal article" date="2018" name="Mol. Biol. Evol.">
        <title>Broad Genomic Sampling Reveals a Smut Pathogenic Ancestry of the Fungal Clade Ustilaginomycotina.</title>
        <authorList>
            <person name="Kijpornyongpan T."/>
            <person name="Mondo S.J."/>
            <person name="Barry K."/>
            <person name="Sandor L."/>
            <person name="Lee J."/>
            <person name="Lipzen A."/>
            <person name="Pangilinan J."/>
            <person name="LaButti K."/>
            <person name="Hainaut M."/>
            <person name="Henrissat B."/>
            <person name="Grigoriev I.V."/>
            <person name="Spatafora J.W."/>
            <person name="Aime M.C."/>
        </authorList>
    </citation>
    <scope>NUCLEOTIDE SEQUENCE [LARGE SCALE GENOMIC DNA]</scope>
    <source>
        <strain evidence="3 4">MCA 3882</strain>
    </source>
</reference>
<proteinExistence type="predicted"/>
<accession>A0A316V8B5</accession>
<dbReference type="InterPro" id="IPR053206">
    <property type="entry name" value="Dimeric_xanthone_biosynth"/>
</dbReference>
<organism evidence="3 4">
    <name type="scientific">Meira miltonrushii</name>
    <dbReference type="NCBI Taxonomy" id="1280837"/>
    <lineage>
        <taxon>Eukaryota</taxon>
        <taxon>Fungi</taxon>
        <taxon>Dikarya</taxon>
        <taxon>Basidiomycota</taxon>
        <taxon>Ustilaginomycotina</taxon>
        <taxon>Exobasidiomycetes</taxon>
        <taxon>Exobasidiales</taxon>
        <taxon>Brachybasidiaceae</taxon>
        <taxon>Meira</taxon>
    </lineage>
</organism>
<dbReference type="Pfam" id="PF01814">
    <property type="entry name" value="Hemerythrin"/>
    <property type="match status" value="1"/>
</dbReference>
<dbReference type="Gene3D" id="1.20.120.520">
    <property type="entry name" value="nmb1532 protein domain like"/>
    <property type="match status" value="1"/>
</dbReference>
<feature type="region of interest" description="Disordered" evidence="1">
    <location>
        <begin position="107"/>
        <end position="142"/>
    </location>
</feature>
<keyword evidence="4" id="KW-1185">Reference proteome</keyword>
<dbReference type="GeneID" id="37023606"/>
<dbReference type="InParanoid" id="A0A316V8B5"/>
<dbReference type="Proteomes" id="UP000245771">
    <property type="component" value="Unassembled WGS sequence"/>
</dbReference>
<evidence type="ECO:0000313" key="3">
    <source>
        <dbReference type="EMBL" id="PWN33722.1"/>
    </source>
</evidence>
<feature type="domain" description="Hemerythrin-like" evidence="2">
    <location>
        <begin position="19"/>
        <end position="104"/>
    </location>
</feature>
<dbReference type="PANTHER" id="PTHR38048">
    <property type="entry name" value="EXPRESSED PROTEIN"/>
    <property type="match status" value="1"/>
</dbReference>
<evidence type="ECO:0000259" key="2">
    <source>
        <dbReference type="Pfam" id="PF01814"/>
    </source>
</evidence>
<dbReference type="AlphaFoldDB" id="A0A316V8B5"/>
<name>A0A316V8B5_9BASI</name>
<dbReference type="InterPro" id="IPR012312">
    <property type="entry name" value="Hemerythrin-like"/>
</dbReference>
<dbReference type="PANTHER" id="PTHR38048:SF1">
    <property type="entry name" value="HEMERYTHRIN-LIKE DOMAIN-CONTAINING PROTEIN"/>
    <property type="match status" value="1"/>
</dbReference>
<protein>
    <recommendedName>
        <fullName evidence="2">Hemerythrin-like domain-containing protein</fullName>
    </recommendedName>
</protein>
<dbReference type="STRING" id="1280837.A0A316V8B5"/>
<evidence type="ECO:0000256" key="1">
    <source>
        <dbReference type="SAM" id="MobiDB-lite"/>
    </source>
</evidence>
<sequence length="194" mass="21972">MPNNDPFARLYQGMLPFHNHFRAEHAQIVRGIPNSQTSPKVSLLRLMQQALQLCGHLEMHHTIEEAHIFPLLAKKVPSFAMDSEHIKEHALMHAQLEALQQYSSKVLRDLQSSPGRKAESDGAGQVIKGEDEDDDDVKRKPWPTSLYDEEQFDTLIKGVAATLFPHLQAEEASLRPENLKKHGMTLGDIQRIPM</sequence>
<dbReference type="EMBL" id="KZ819604">
    <property type="protein sequence ID" value="PWN33722.1"/>
    <property type="molecule type" value="Genomic_DNA"/>
</dbReference>
<gene>
    <name evidence="3" type="ORF">FA14DRAFT_190849</name>
</gene>